<gene>
    <name evidence="2" type="ORF">TTRE_0000670001</name>
</gene>
<feature type="compositionally biased region" description="Low complexity" evidence="1">
    <location>
        <begin position="34"/>
        <end position="55"/>
    </location>
</feature>
<feature type="compositionally biased region" description="Basic and acidic residues" evidence="1">
    <location>
        <begin position="333"/>
        <end position="343"/>
    </location>
</feature>
<feature type="compositionally biased region" description="Low complexity" evidence="1">
    <location>
        <begin position="680"/>
        <end position="690"/>
    </location>
</feature>
<dbReference type="AlphaFoldDB" id="A0A077ZIG3"/>
<feature type="region of interest" description="Disordered" evidence="1">
    <location>
        <begin position="794"/>
        <end position="838"/>
    </location>
</feature>
<dbReference type="OrthoDB" id="10598247at2759"/>
<dbReference type="EMBL" id="HG806325">
    <property type="protein sequence ID" value="CDW58390.1"/>
    <property type="molecule type" value="Genomic_DNA"/>
</dbReference>
<feature type="compositionally biased region" description="Polar residues" evidence="1">
    <location>
        <begin position="72"/>
        <end position="99"/>
    </location>
</feature>
<feature type="compositionally biased region" description="Basic and acidic residues" evidence="1">
    <location>
        <begin position="738"/>
        <end position="767"/>
    </location>
</feature>
<feature type="compositionally biased region" description="Basic and acidic residues" evidence="1">
    <location>
        <begin position="625"/>
        <end position="635"/>
    </location>
</feature>
<feature type="region of interest" description="Disordered" evidence="1">
    <location>
        <begin position="1298"/>
        <end position="1328"/>
    </location>
</feature>
<proteinExistence type="predicted"/>
<reference evidence="2" key="2">
    <citation type="submission" date="2014-03" db="EMBL/GenBank/DDBJ databases">
        <title>The whipworm genome and dual-species transcriptomics of an intimate host-pathogen interaction.</title>
        <authorList>
            <person name="Foth B.J."/>
            <person name="Tsai I.J."/>
            <person name="Reid A.J."/>
            <person name="Bancroft A.J."/>
            <person name="Nichol S."/>
            <person name="Tracey A."/>
            <person name="Holroyd N."/>
            <person name="Cotton J.A."/>
            <person name="Stanley E.J."/>
            <person name="Zarowiecki M."/>
            <person name="Liu J.Z."/>
            <person name="Huckvale T."/>
            <person name="Cooper P.J."/>
            <person name="Grencis R.K."/>
            <person name="Berriman M."/>
        </authorList>
    </citation>
    <scope>NUCLEOTIDE SEQUENCE [LARGE SCALE GENOMIC DNA]</scope>
</reference>
<dbReference type="STRING" id="36087.A0A077ZIG3"/>
<evidence type="ECO:0000313" key="2">
    <source>
        <dbReference type="EMBL" id="CDW58390.1"/>
    </source>
</evidence>
<reference evidence="2" key="1">
    <citation type="submission" date="2014-01" db="EMBL/GenBank/DDBJ databases">
        <authorList>
            <person name="Aslett M."/>
        </authorList>
    </citation>
    <scope>NUCLEOTIDE SEQUENCE</scope>
</reference>
<feature type="compositionally biased region" description="Polar residues" evidence="1">
    <location>
        <begin position="241"/>
        <end position="257"/>
    </location>
</feature>
<feature type="compositionally biased region" description="Low complexity" evidence="1">
    <location>
        <begin position="1203"/>
        <end position="1222"/>
    </location>
</feature>
<protein>
    <submittedName>
        <fullName evidence="2">Uncharacterized protein</fullName>
    </submittedName>
</protein>
<name>A0A077ZIG3_TRITR</name>
<feature type="compositionally biased region" description="Basic residues" evidence="1">
    <location>
        <begin position="823"/>
        <end position="838"/>
    </location>
</feature>
<sequence>MAHMKLRAGKRTKFADPEGHFERMMNLLRKEAQSTTGRSSSSLGTLAFSSTTTSQQTQVIIADERQKMEAIQQQLVRQESSSSNATYNPSILSASSTSKKTGRASSVAPDFKEPKEPTKQEISRQETKSRIEISRPYPNKSNSTAKWTGQLKKEATVAEVEQKTGAHSVHDGSIHVVDDSKKFDNVRAVEPQSAVVTNDGESSSSGRRNRKSGKLAALKSQQAKEFTKIDNRKGKARKTNSDTQRSTESSGKSAPKQSSEDLKSTEPKSSSESLQLTKIIRENMAESSTFDSSDFISDCTTDLSQLNSEAVEQTSPKLKGSTTVIQKLPPAEDTPKLSRRDRPNFMPFTSTPAPGRAASLDSSISLIQTFKNAANSQKKNLASSQKSFHPTAKTPKRVAQLRGSERKSGPVTSTPLRKMPFDLDASAIVGPSRASYVSVNEVFSPELENGQKRKQTAPKRRNTIDKRQIDLADAAPIRVLRRNVNTPIPKSYKMSTTRVRKQRLSGAKKAVEKKATYALGSVAEMSKDDCTNPTTMHSVSSFSEDTSVVAELHKKASKNVQSVNRKVAPVKESKQRKRHGGVSLSEVAEVASPPKRARRDHQSNKKFETSADEETLLSSGGKLLPRRENMKKKEVPISASDNRKSALPIRELRSVKGRTAYSNSGKKKVGAIDQRSYPQSSWPSGAISSSSREDSVFGCDNESTFSYTPTFVGPQISKASYANVSSIEEGDSNSAHSRSSESERASEKQSEKKTYAVDDDDATKSEDLSEVQSPPTISYCANGHASTEIVNLPADEQSSSETSSRRSSFDSTLPTPEISWGNTRKKTPGKRRSSRTRVRRLRPELGEVVKYEYVEGGLRRIAGVVPGHVDIPVLKRNRVHTMSQYVEVLCEKRNRRRKGVGSSNASIGGSQFDNVAFGKPLLTGAEADAAMDGRLFRLSKASEEQVTDRVLKYEYEEDSETHKVQIEIRRGGEVNLNVENKEINQQTQSTSGFGFLTSSPAKEEIPDLTISLSTIKGASDEDSDSGNFSIKLEGAQKREQIPETHVNRPLRNSVEGSISQLEKQRRYGAEKALAPLIEIFKNDSPSVDAAHSTSLSDNVLIVTESRRRADMNGQTTKGELVSIKEKKRWKQHDNACLYEVTKDSLAPKRAKKDDRRNKKFKASLSTGGDLVPHPKKTKRKSEQSMEWSKEIEMAVDQAKRLPSKLGSSGYSSSLPSPEISWGQDREKTPERRRSSRTRVPRLRPELGEVVKYEYVEGGLRQIVGVVPGHVDIPLLKRNKVHTMTEYVDRLCEKRLKRRNVRRKPSRKEAQSDEMAVSELHSVTPDGGDELIERGPFRFECHEIFDGVAKYEHDEVAAIAQMKIRRGAQFSLNVERDETFCVVRGAIVVTLNEWRTSLSAEDFVILRAGDSLTVKNNGRKKAYIVTCLR</sequence>
<feature type="compositionally biased region" description="Polar residues" evidence="1">
    <location>
        <begin position="377"/>
        <end position="388"/>
    </location>
</feature>
<dbReference type="InterPro" id="IPR014710">
    <property type="entry name" value="RmlC-like_jellyroll"/>
</dbReference>
<feature type="compositionally biased region" description="Basic and acidic residues" evidence="1">
    <location>
        <begin position="1223"/>
        <end position="1232"/>
    </location>
</feature>
<feature type="region of interest" description="Disordered" evidence="1">
    <location>
        <begin position="723"/>
        <end position="780"/>
    </location>
</feature>
<keyword evidence="3" id="KW-1185">Reference proteome</keyword>
<feature type="region of interest" description="Disordered" evidence="1">
    <location>
        <begin position="377"/>
        <end position="417"/>
    </location>
</feature>
<feature type="region of interest" description="Disordered" evidence="1">
    <location>
        <begin position="331"/>
        <end position="357"/>
    </location>
</feature>
<feature type="compositionally biased region" description="Basic and acidic residues" evidence="1">
    <location>
        <begin position="110"/>
        <end position="133"/>
    </location>
</feature>
<dbReference type="Proteomes" id="UP000030665">
    <property type="component" value="Unassembled WGS sequence"/>
</dbReference>
<organism evidence="2 3">
    <name type="scientific">Trichuris trichiura</name>
    <name type="common">Whipworm</name>
    <name type="synonym">Trichocephalus trichiurus</name>
    <dbReference type="NCBI Taxonomy" id="36087"/>
    <lineage>
        <taxon>Eukaryota</taxon>
        <taxon>Metazoa</taxon>
        <taxon>Ecdysozoa</taxon>
        <taxon>Nematoda</taxon>
        <taxon>Enoplea</taxon>
        <taxon>Dorylaimia</taxon>
        <taxon>Trichinellida</taxon>
        <taxon>Trichuridae</taxon>
        <taxon>Trichuris</taxon>
    </lineage>
</organism>
<accession>A0A077ZIG3</accession>
<feature type="compositionally biased region" description="Basic and acidic residues" evidence="1">
    <location>
        <begin position="600"/>
        <end position="609"/>
    </location>
</feature>
<feature type="compositionally biased region" description="Basic and acidic residues" evidence="1">
    <location>
        <begin position="151"/>
        <end position="187"/>
    </location>
</feature>
<feature type="region of interest" description="Disordered" evidence="1">
    <location>
        <begin position="30"/>
        <end position="55"/>
    </location>
</feature>
<feature type="region of interest" description="Disordered" evidence="1">
    <location>
        <begin position="72"/>
        <end position="275"/>
    </location>
</feature>
<evidence type="ECO:0000256" key="1">
    <source>
        <dbReference type="SAM" id="MobiDB-lite"/>
    </source>
</evidence>
<feature type="region of interest" description="Disordered" evidence="1">
    <location>
        <begin position="565"/>
        <end position="699"/>
    </location>
</feature>
<feature type="region of interest" description="Disordered" evidence="1">
    <location>
        <begin position="1202"/>
        <end position="1239"/>
    </location>
</feature>
<feature type="region of interest" description="Disordered" evidence="1">
    <location>
        <begin position="1146"/>
        <end position="1187"/>
    </location>
</feature>
<feature type="compositionally biased region" description="Basic and acidic residues" evidence="1">
    <location>
        <begin position="1146"/>
        <end position="1156"/>
    </location>
</feature>
<evidence type="ECO:0000313" key="3">
    <source>
        <dbReference type="Proteomes" id="UP000030665"/>
    </source>
</evidence>
<dbReference type="Gene3D" id="2.60.120.10">
    <property type="entry name" value="Jelly Rolls"/>
    <property type="match status" value="1"/>
</dbReference>